<evidence type="ECO:0000256" key="2">
    <source>
        <dbReference type="ARBA" id="ARBA00022737"/>
    </source>
</evidence>
<evidence type="ECO:0000313" key="8">
    <source>
        <dbReference type="EMBL" id="KAL3623853.1"/>
    </source>
</evidence>
<organism evidence="8 9">
    <name type="scientific">Castilleja foliolosa</name>
    <dbReference type="NCBI Taxonomy" id="1961234"/>
    <lineage>
        <taxon>Eukaryota</taxon>
        <taxon>Viridiplantae</taxon>
        <taxon>Streptophyta</taxon>
        <taxon>Embryophyta</taxon>
        <taxon>Tracheophyta</taxon>
        <taxon>Spermatophyta</taxon>
        <taxon>Magnoliopsida</taxon>
        <taxon>eudicotyledons</taxon>
        <taxon>Gunneridae</taxon>
        <taxon>Pentapetalae</taxon>
        <taxon>asterids</taxon>
        <taxon>lamiids</taxon>
        <taxon>Lamiales</taxon>
        <taxon>Orobanchaceae</taxon>
        <taxon>Pedicularideae</taxon>
        <taxon>Castillejinae</taxon>
        <taxon>Castilleja</taxon>
    </lineage>
</organism>
<comment type="similarity">
    <text evidence="1">Belongs to the ClpA/ClpB family.</text>
</comment>
<evidence type="ECO:0000256" key="3">
    <source>
        <dbReference type="ARBA" id="ARBA00023015"/>
    </source>
</evidence>
<dbReference type="PANTHER" id="PTHR43572">
    <property type="entry name" value="CHAPERONE PROTEIN CLPD, CHLOROPLASTIC"/>
    <property type="match status" value="1"/>
</dbReference>
<evidence type="ECO:0000259" key="7">
    <source>
        <dbReference type="PROSITE" id="PS51903"/>
    </source>
</evidence>
<dbReference type="SUPFAM" id="SSF52540">
    <property type="entry name" value="P-loop containing nucleoside triphosphate hydrolases"/>
    <property type="match status" value="1"/>
</dbReference>
<dbReference type="InterPro" id="IPR058954">
    <property type="entry name" value="AAA_lid_SMAX1"/>
</dbReference>
<dbReference type="InterPro" id="IPR051650">
    <property type="entry name" value="SL_signaling_regulator"/>
</dbReference>
<dbReference type="InterPro" id="IPR058680">
    <property type="entry name" value="NBD_SMAX1-like"/>
</dbReference>
<dbReference type="Gene3D" id="3.40.50.300">
    <property type="entry name" value="P-loop containing nucleotide triphosphate hydrolases"/>
    <property type="match status" value="1"/>
</dbReference>
<accession>A0ABD3C311</accession>
<proteinExistence type="inferred from homology"/>
<dbReference type="InterPro" id="IPR036628">
    <property type="entry name" value="Clp_N_dom_sf"/>
</dbReference>
<evidence type="ECO:0000256" key="4">
    <source>
        <dbReference type="ARBA" id="ARBA00023163"/>
    </source>
</evidence>
<dbReference type="Pfam" id="PF07724">
    <property type="entry name" value="AAA_2"/>
    <property type="match status" value="1"/>
</dbReference>
<dbReference type="InterPro" id="IPR003959">
    <property type="entry name" value="ATPase_AAA_core"/>
</dbReference>
<dbReference type="InterPro" id="IPR027417">
    <property type="entry name" value="P-loop_NTPase"/>
</dbReference>
<feature type="compositionally biased region" description="Polar residues" evidence="6">
    <location>
        <begin position="184"/>
        <end position="194"/>
    </location>
</feature>
<keyword evidence="2 5" id="KW-0677">Repeat</keyword>
<dbReference type="Pfam" id="PF23569">
    <property type="entry name" value="NBD_SMAX1"/>
    <property type="match status" value="1"/>
</dbReference>
<evidence type="ECO:0000313" key="9">
    <source>
        <dbReference type="Proteomes" id="UP001632038"/>
    </source>
</evidence>
<feature type="region of interest" description="Disordered" evidence="6">
    <location>
        <begin position="161"/>
        <end position="195"/>
    </location>
</feature>
<evidence type="ECO:0000256" key="5">
    <source>
        <dbReference type="PROSITE-ProRule" id="PRU01251"/>
    </source>
</evidence>
<dbReference type="FunFam" id="1.10.1780.10:FF:000005">
    <property type="entry name" value="protein SUPPRESSOR OF MAX2 1"/>
    <property type="match status" value="1"/>
</dbReference>
<sequence>MRAGLSTIQQTLTPEAAAVLNQSTAEAGRRNHGQTTPIHVASTLLSSPSGYLRQACIRSHPNSSHPLQCRALELCFSVALERLPSAQTPASGTNPEPPPISNALTAALRRAQAHQRRGCPEQQQQPLLAVKVELDQLIISILDDPGVSRVMREAGFSSPAVKAAIEQSSTSPSPNPHHRYLNPRLQQGPNSNMGNCRGDDEINKLLEIMMRSKKRNPILVGDLINTEAIIRELLRKIENQEFGFLKNARVISMAKNWAPSKIKELGNVIESLIGNGGVIIDMGDFRWLVEQQHQQQGITEQGRATVAEMAKLLSRFDGNEGHNSNYNKVWMIGTANCETYLRCQVYYSTMENELDLQAVPLASRSRFSGGFPRLGTERFSYNPIELLNPMKAVIQTSRLSENMYPSQRTNLCTQCSDNYEKEVEKLESIEKSFSKATQASLPKWLQNAKLDSTDSKTADQSQKDCGLISEQKTKELQKKWTDTCLHLHQTSRADILSLPTLSMTSFYDPNFLARPIFQPKLPTNNSPPSSPVRTDLVLGRKRMDENLKFADDQSKDFLGCISFEPQTKLPDKFANAYDADSYKKLLKRLMEKAWWQGEAASEVASTITRGGKRRSRRGIWLLFAGPDRSGKRKIASVLAEEVCGASSLVTICLGKRRDGDELSLRGKTAIDRIAEAVRRNPLSVVMLDGVDEVDPLMRGSIKRAIEGGRLTDSYGREVSIGNAIFVLSGDWSTNNNNNNEVWTDGDVASGSWQLGLVVRENSTKRPRREVGPVSLSFDLNLSMGTKNECNRTDGSRNSSDVTVDHEDVLSVNVNRNLSIITSVPRDLLDSVDESIVFKPFDSTFVLREIKKTISVKFSTIVGDEDSSLEVDDDVLEKILGGLLHDRTSLREWIIKVLAPSFERIKGRIRSDERTSFVVRLIVESCLESGQGSAEWLPSSILV</sequence>
<dbReference type="PROSITE" id="PS51903">
    <property type="entry name" value="CLP_R"/>
    <property type="match status" value="1"/>
</dbReference>
<dbReference type="SUPFAM" id="SSF81923">
    <property type="entry name" value="Double Clp-N motif"/>
    <property type="match status" value="1"/>
</dbReference>
<dbReference type="Pfam" id="PF26587">
    <property type="entry name" value="AAA_lid_SMAX1"/>
    <property type="match status" value="1"/>
</dbReference>
<dbReference type="Proteomes" id="UP001632038">
    <property type="component" value="Unassembled WGS sequence"/>
</dbReference>
<dbReference type="InterPro" id="IPR004176">
    <property type="entry name" value="Clp_R_N"/>
</dbReference>
<dbReference type="PANTHER" id="PTHR43572:SF13">
    <property type="entry name" value="PROTEIN SUPPRESSOR OF MAX2 1"/>
    <property type="match status" value="1"/>
</dbReference>
<keyword evidence="4" id="KW-0804">Transcription</keyword>
<reference evidence="9" key="1">
    <citation type="journal article" date="2024" name="IScience">
        <title>Strigolactones Initiate the Formation of Haustorium-like Structures in Castilleja.</title>
        <authorList>
            <person name="Buerger M."/>
            <person name="Peterson D."/>
            <person name="Chory J."/>
        </authorList>
    </citation>
    <scope>NUCLEOTIDE SEQUENCE [LARGE SCALE GENOMIC DNA]</scope>
</reference>
<dbReference type="EMBL" id="JAVIJP010000054">
    <property type="protein sequence ID" value="KAL3623853.1"/>
    <property type="molecule type" value="Genomic_DNA"/>
</dbReference>
<evidence type="ECO:0000256" key="6">
    <source>
        <dbReference type="SAM" id="MobiDB-lite"/>
    </source>
</evidence>
<keyword evidence="3" id="KW-0805">Transcription regulation</keyword>
<comment type="caution">
    <text evidence="8">The sequence shown here is derived from an EMBL/GenBank/DDBJ whole genome shotgun (WGS) entry which is preliminary data.</text>
</comment>
<dbReference type="AlphaFoldDB" id="A0ABD3C311"/>
<keyword evidence="9" id="KW-1185">Reference proteome</keyword>
<gene>
    <name evidence="8" type="ORF">CASFOL_032669</name>
</gene>
<evidence type="ECO:0000256" key="1">
    <source>
        <dbReference type="ARBA" id="ARBA00008675"/>
    </source>
</evidence>
<dbReference type="Gene3D" id="1.10.1780.10">
    <property type="entry name" value="Clp, N-terminal domain"/>
    <property type="match status" value="1"/>
</dbReference>
<protein>
    <recommendedName>
        <fullName evidence="7">Clp R domain-containing protein</fullName>
    </recommendedName>
</protein>
<name>A0ABD3C311_9LAMI</name>
<feature type="domain" description="Clp R" evidence="7">
    <location>
        <begin position="8"/>
        <end position="171"/>
    </location>
</feature>